<feature type="coiled-coil region" evidence="17">
    <location>
        <begin position="39"/>
        <end position="80"/>
    </location>
</feature>
<dbReference type="NCBIfam" id="NF006611">
    <property type="entry name" value="PRK09173.1"/>
    <property type="match status" value="1"/>
</dbReference>
<evidence type="ECO:0000256" key="14">
    <source>
        <dbReference type="ARBA" id="ARBA00025830"/>
    </source>
</evidence>
<dbReference type="Proteomes" id="UP000191905">
    <property type="component" value="Unassembled WGS sequence"/>
</dbReference>
<dbReference type="InterPro" id="IPR050059">
    <property type="entry name" value="ATP_synthase_B_chain"/>
</dbReference>
<dbReference type="GO" id="GO:0005886">
    <property type="term" value="C:plasma membrane"/>
    <property type="evidence" value="ECO:0007669"/>
    <property type="project" value="UniProtKB-SubCell"/>
</dbReference>
<evidence type="ECO:0000256" key="9">
    <source>
        <dbReference type="ARBA" id="ARBA00023065"/>
    </source>
</evidence>
<dbReference type="PANTHER" id="PTHR33445">
    <property type="entry name" value="ATP SYNTHASE SUBUNIT B', CHLOROPLASTIC"/>
    <property type="match status" value="1"/>
</dbReference>
<keyword evidence="6 15" id="KW-0812">Transmembrane</keyword>
<evidence type="ECO:0000256" key="17">
    <source>
        <dbReference type="SAM" id="Coils"/>
    </source>
</evidence>
<comment type="function">
    <text evidence="13">Component of the F(0) channel, it forms part of the peripheral stalk, linking F(1) to F(0). The b'-subunit is a diverged and duplicated form of b found in plants and photosynthetic bacteria.</text>
</comment>
<evidence type="ECO:0000256" key="3">
    <source>
        <dbReference type="ARBA" id="ARBA00022448"/>
    </source>
</evidence>
<evidence type="ECO:0000256" key="13">
    <source>
        <dbReference type="ARBA" id="ARBA00025614"/>
    </source>
</evidence>
<evidence type="ECO:0000256" key="7">
    <source>
        <dbReference type="ARBA" id="ARBA00022781"/>
    </source>
</evidence>
<dbReference type="HAMAP" id="MF_01398">
    <property type="entry name" value="ATP_synth_b_bprime"/>
    <property type="match status" value="1"/>
</dbReference>
<evidence type="ECO:0000256" key="15">
    <source>
        <dbReference type="HAMAP-Rule" id="MF_01398"/>
    </source>
</evidence>
<keyword evidence="7 15" id="KW-0375">Hydrogen ion transport</keyword>
<evidence type="ECO:0000313" key="19">
    <source>
        <dbReference type="Proteomes" id="UP000191905"/>
    </source>
</evidence>
<comment type="similarity">
    <text evidence="2 15 16">Belongs to the ATPase B chain family.</text>
</comment>
<dbReference type="RefSeq" id="WP_080919676.1">
    <property type="nucleotide sequence ID" value="NZ_MDET01000014.1"/>
</dbReference>
<dbReference type="STRING" id="1873176.BFN67_17485"/>
<dbReference type="PANTHER" id="PTHR33445:SF1">
    <property type="entry name" value="ATP SYNTHASE SUBUNIT B"/>
    <property type="match status" value="1"/>
</dbReference>
<evidence type="ECO:0000313" key="18">
    <source>
        <dbReference type="EMBL" id="OQM75571.1"/>
    </source>
</evidence>
<organism evidence="18 19">
    <name type="scientific">Manganibacter manganicus</name>
    <dbReference type="NCBI Taxonomy" id="1873176"/>
    <lineage>
        <taxon>Bacteria</taxon>
        <taxon>Pseudomonadati</taxon>
        <taxon>Pseudomonadota</taxon>
        <taxon>Alphaproteobacteria</taxon>
        <taxon>Hyphomicrobiales</taxon>
        <taxon>Phyllobacteriaceae</taxon>
        <taxon>Manganibacter</taxon>
    </lineage>
</organism>
<dbReference type="CDD" id="cd06503">
    <property type="entry name" value="ATP-synt_Fo_b"/>
    <property type="match status" value="1"/>
</dbReference>
<keyword evidence="3 15" id="KW-0813">Transport</keyword>
<evidence type="ECO:0000256" key="10">
    <source>
        <dbReference type="ARBA" id="ARBA00023136"/>
    </source>
</evidence>
<evidence type="ECO:0000256" key="11">
    <source>
        <dbReference type="ARBA" id="ARBA00023310"/>
    </source>
</evidence>
<evidence type="ECO:0000256" key="4">
    <source>
        <dbReference type="ARBA" id="ARBA00022475"/>
    </source>
</evidence>
<dbReference type="InterPro" id="IPR002146">
    <property type="entry name" value="ATP_synth_b/b'su_bac/chlpt"/>
</dbReference>
<evidence type="ECO:0000256" key="2">
    <source>
        <dbReference type="ARBA" id="ARBA00005513"/>
    </source>
</evidence>
<dbReference type="Pfam" id="PF00430">
    <property type="entry name" value="ATP-synt_B"/>
    <property type="match status" value="1"/>
</dbReference>
<feature type="transmembrane region" description="Helical" evidence="15">
    <location>
        <begin position="6"/>
        <end position="25"/>
    </location>
</feature>
<dbReference type="EMBL" id="MDET01000014">
    <property type="protein sequence ID" value="OQM75571.1"/>
    <property type="molecule type" value="Genomic_DNA"/>
</dbReference>
<dbReference type="GO" id="GO:0045259">
    <property type="term" value="C:proton-transporting ATP synthase complex"/>
    <property type="evidence" value="ECO:0007669"/>
    <property type="project" value="UniProtKB-KW"/>
</dbReference>
<keyword evidence="5 15" id="KW-0138">CF(0)</keyword>
<evidence type="ECO:0000256" key="8">
    <source>
        <dbReference type="ARBA" id="ARBA00022989"/>
    </source>
</evidence>
<dbReference type="GO" id="GO:0046933">
    <property type="term" value="F:proton-transporting ATP synthase activity, rotational mechanism"/>
    <property type="evidence" value="ECO:0007669"/>
    <property type="project" value="UniProtKB-UniRule"/>
</dbReference>
<reference evidence="18 19" key="1">
    <citation type="journal article" date="2016" name="Int. J. Syst. Evol. Microbiol.">
        <title>Pseudaminobacter manganicus sp. nov., isolated from sludge of a manganese mine.</title>
        <authorList>
            <person name="Li J."/>
            <person name="Huang J."/>
            <person name="Liao S."/>
            <person name="Wang G."/>
        </authorList>
    </citation>
    <scope>NUCLEOTIDE SEQUENCE [LARGE SCALE GENOMIC DNA]</scope>
    <source>
        <strain evidence="18 19">JH-7</strain>
    </source>
</reference>
<comment type="subunit">
    <text evidence="14 15">F-type ATPases have 2 components, F(1) - the catalytic core - and F(0) - the membrane proton channel. F(1) has five subunits: alpha(3), beta(3), gamma(1), delta(1), epsilon(1). F(0) has three main subunits: a(1), b(2) and c(10-14). The alpha and beta chains form an alternating ring which encloses part of the gamma chain. F(1) is attached to F(0) by a central stalk formed by the gamma and epsilon chains, while a peripheral stalk is formed by the delta and b chains.</text>
</comment>
<accession>A0A1V8RQT1</accession>
<keyword evidence="11 15" id="KW-0066">ATP synthesis</keyword>
<keyword evidence="4 15" id="KW-1003">Cell membrane</keyword>
<evidence type="ECO:0000256" key="12">
    <source>
        <dbReference type="ARBA" id="ARBA00025198"/>
    </source>
</evidence>
<proteinExistence type="inferred from homology"/>
<protein>
    <recommendedName>
        <fullName evidence="15">ATP synthase subunit b</fullName>
    </recommendedName>
    <alternativeName>
        <fullName evidence="15">ATP synthase F(0) sector subunit b</fullName>
    </alternativeName>
    <alternativeName>
        <fullName evidence="15">ATPase subunit I</fullName>
    </alternativeName>
    <alternativeName>
        <fullName evidence="15">F-type ATPase subunit b</fullName>
        <shortName evidence="15">F-ATPase subunit b</shortName>
    </alternativeName>
</protein>
<dbReference type="OrthoDB" id="8479836at2"/>
<dbReference type="GO" id="GO:0046961">
    <property type="term" value="F:proton-transporting ATPase activity, rotational mechanism"/>
    <property type="evidence" value="ECO:0007669"/>
    <property type="project" value="TreeGrafter"/>
</dbReference>
<comment type="subcellular location">
    <subcellularLocation>
        <location evidence="1">Cell inner membrane</location>
        <topology evidence="1">Single-pass membrane protein</topology>
    </subcellularLocation>
    <subcellularLocation>
        <location evidence="15">Cell membrane</location>
        <topology evidence="15">Single-pass membrane protein</topology>
    </subcellularLocation>
</comment>
<name>A0A1V8RQT1_9HYPH</name>
<keyword evidence="8 15" id="KW-1133">Transmembrane helix</keyword>
<evidence type="ECO:0000256" key="1">
    <source>
        <dbReference type="ARBA" id="ARBA00004377"/>
    </source>
</evidence>
<evidence type="ECO:0000256" key="5">
    <source>
        <dbReference type="ARBA" id="ARBA00022547"/>
    </source>
</evidence>
<keyword evidence="10 15" id="KW-0472">Membrane</keyword>
<comment type="caution">
    <text evidence="18">The sequence shown here is derived from an EMBL/GenBank/DDBJ whole genome shotgun (WGS) entry which is preliminary data.</text>
</comment>
<keyword evidence="17" id="KW-0175">Coiled coil</keyword>
<gene>
    <name evidence="15" type="primary">atpF</name>
    <name evidence="18" type="ORF">BFN67_17485</name>
</gene>
<comment type="function">
    <text evidence="12 15">F(1)F(0) ATP synthase produces ATP from ADP in the presence of a proton or sodium gradient. F-type ATPases consist of two structural domains, F(1) containing the extramembraneous catalytic core and F(0) containing the membrane proton channel, linked together by a central stalk and a peripheral stalk. During catalysis, ATP synthesis in the catalytic domain of F(1) is coupled via a rotary mechanism of the central stalk subunits to proton translocation.</text>
</comment>
<keyword evidence="19" id="KW-1185">Reference proteome</keyword>
<dbReference type="AlphaFoldDB" id="A0A1V8RQT1"/>
<evidence type="ECO:0000256" key="6">
    <source>
        <dbReference type="ARBA" id="ARBA00022692"/>
    </source>
</evidence>
<keyword evidence="9 15" id="KW-0406">Ion transport</keyword>
<evidence type="ECO:0000256" key="16">
    <source>
        <dbReference type="RuleBase" id="RU003848"/>
    </source>
</evidence>
<sequence>MDATALATVWAAIALFIFIGIMIYIKVPAMVTKSLDSRAGKIRDELANARQLREEAQKLLADYQQKRKEAEQEAAAIVEAAKHDASVLAKEAHERTEEYVARRTALAEQKIGQAEREAIAEVRASAVDLAVEAARNVLASQAGGKAGADLFKASMAEVKSKLN</sequence>